<dbReference type="PANTHER" id="PTHR33420">
    <property type="entry name" value="FIMBRIAL SUBUNIT ELFA-RELATED"/>
    <property type="match status" value="1"/>
</dbReference>
<evidence type="ECO:0000313" key="3">
    <source>
        <dbReference type="Proteomes" id="UP000281904"/>
    </source>
</evidence>
<dbReference type="AlphaFoldDB" id="A0A448SD74"/>
<accession>A0A448SD74</accession>
<dbReference type="InterPro" id="IPR050263">
    <property type="entry name" value="Bact_Fimbrial_Adh_Pro"/>
</dbReference>
<dbReference type="Proteomes" id="UP000281904">
    <property type="component" value="Chromosome"/>
</dbReference>
<gene>
    <name evidence="2" type="primary">papH_1</name>
    <name evidence="1" type="ORF">I5U13_12400</name>
    <name evidence="2" type="ORF">NCTC10036_02368</name>
</gene>
<dbReference type="SUPFAM" id="SSF49401">
    <property type="entry name" value="Bacterial adhesins"/>
    <property type="match status" value="1"/>
</dbReference>
<organism evidence="2 3">
    <name type="scientific">Serratia rubidaea</name>
    <name type="common">Serratia marinorubra</name>
    <dbReference type="NCBI Taxonomy" id="61652"/>
    <lineage>
        <taxon>Bacteria</taxon>
        <taxon>Pseudomonadati</taxon>
        <taxon>Pseudomonadota</taxon>
        <taxon>Gammaproteobacteria</taxon>
        <taxon>Enterobacterales</taxon>
        <taxon>Yersiniaceae</taxon>
        <taxon>Serratia</taxon>
    </lineage>
</organism>
<protein>
    <submittedName>
        <fullName evidence="2">PAP fimbrial minor pilin protein</fullName>
    </submittedName>
    <submittedName>
        <fullName evidence="1">Type 1 fimbrial protein</fullName>
    </submittedName>
</protein>
<name>A0A448SD74_SERRU</name>
<evidence type="ECO:0000313" key="1">
    <source>
        <dbReference type="EMBL" id="MBH1930453.1"/>
    </source>
</evidence>
<dbReference type="PANTHER" id="PTHR33420:SF12">
    <property type="entry name" value="FIMBRIN-LIKE PROTEIN FIMI-RELATED"/>
    <property type="match status" value="1"/>
</dbReference>
<dbReference type="InterPro" id="IPR036937">
    <property type="entry name" value="Adhesion_dom_fimbrial_sf"/>
</dbReference>
<sequence length="179" mass="19910">MCGSHRYYFMVPFILVMLTRSVDAELRPAQGWGRVNMQGSIVDTACAIAVESRDQTIDMEVVPLADIIRDGQGRSKLFTINLVNCVTERPNKPDWRQFQVTFDGDAEGELFSVQGDASGVALRIIDLAGNIAIPGKPLPFGEISPGNMQLNYTMKLMANNHALKAGDYFSVIRFKLDYF</sequence>
<reference evidence="1 4" key="2">
    <citation type="submission" date="2020-11" db="EMBL/GenBank/DDBJ databases">
        <title>Enhanced detection system for hospital associated transmission using whole genome sequencing surveillance.</title>
        <authorList>
            <person name="Harrison L.H."/>
            <person name="Van Tyne D."/>
            <person name="Marsh J.W."/>
            <person name="Griffith M.P."/>
            <person name="Snyder D.J."/>
            <person name="Cooper V.S."/>
            <person name="Mustapha M."/>
        </authorList>
    </citation>
    <scope>NUCLEOTIDE SEQUENCE [LARGE SCALE GENOMIC DNA]</scope>
    <source>
        <strain evidence="1 4">SER00230</strain>
    </source>
</reference>
<evidence type="ECO:0000313" key="4">
    <source>
        <dbReference type="Proteomes" id="UP000624159"/>
    </source>
</evidence>
<dbReference type="GO" id="GO:0043709">
    <property type="term" value="P:cell adhesion involved in single-species biofilm formation"/>
    <property type="evidence" value="ECO:0007669"/>
    <property type="project" value="TreeGrafter"/>
</dbReference>
<reference evidence="2 3" key="1">
    <citation type="submission" date="2018-12" db="EMBL/GenBank/DDBJ databases">
        <authorList>
            <consortium name="Pathogen Informatics"/>
        </authorList>
    </citation>
    <scope>NUCLEOTIDE SEQUENCE [LARGE SCALE GENOMIC DNA]</scope>
    <source>
        <strain evidence="2 3">NCTC10036</strain>
    </source>
</reference>
<keyword evidence="4" id="KW-1185">Reference proteome</keyword>
<dbReference type="InterPro" id="IPR008966">
    <property type="entry name" value="Adhesion_dom_sf"/>
</dbReference>
<dbReference type="EMBL" id="JADULK010000005">
    <property type="protein sequence ID" value="MBH1930453.1"/>
    <property type="molecule type" value="Genomic_DNA"/>
</dbReference>
<evidence type="ECO:0000313" key="2">
    <source>
        <dbReference type="EMBL" id="VEI65631.1"/>
    </source>
</evidence>
<dbReference type="Gene3D" id="2.60.40.1090">
    <property type="entry name" value="Fimbrial-type adhesion domain"/>
    <property type="match status" value="1"/>
</dbReference>
<dbReference type="GO" id="GO:0009289">
    <property type="term" value="C:pilus"/>
    <property type="evidence" value="ECO:0007669"/>
    <property type="project" value="InterPro"/>
</dbReference>
<dbReference type="Proteomes" id="UP000624159">
    <property type="component" value="Unassembled WGS sequence"/>
</dbReference>
<proteinExistence type="predicted"/>
<dbReference type="EMBL" id="LR134493">
    <property type="protein sequence ID" value="VEI65631.1"/>
    <property type="molecule type" value="Genomic_DNA"/>
</dbReference>